<reference evidence="1 2" key="1">
    <citation type="submission" date="2017-11" db="EMBL/GenBank/DDBJ databases">
        <title>Sphingomonas oleivorans sp. nov., isolated from oil-contaminated soil.</title>
        <authorList>
            <person name="Wang L."/>
            <person name="Chen L."/>
        </authorList>
    </citation>
    <scope>NUCLEOTIDE SEQUENCE [LARGE SCALE GENOMIC DNA]</scope>
    <source>
        <strain evidence="1 2">K101</strain>
    </source>
</reference>
<name>A0A2T4I5I4_9SPHN</name>
<keyword evidence="2" id="KW-1185">Reference proteome</keyword>
<organism evidence="1 2">
    <name type="scientific">Edaphosphingomonas fennica</name>
    <dbReference type="NCBI Taxonomy" id="114404"/>
    <lineage>
        <taxon>Bacteria</taxon>
        <taxon>Pseudomonadati</taxon>
        <taxon>Pseudomonadota</taxon>
        <taxon>Alphaproteobacteria</taxon>
        <taxon>Sphingomonadales</taxon>
        <taxon>Rhizorhabdaceae</taxon>
        <taxon>Edaphosphingomonas</taxon>
    </lineage>
</organism>
<dbReference type="Proteomes" id="UP000241206">
    <property type="component" value="Unassembled WGS sequence"/>
</dbReference>
<sequence length="170" mass="18096">MTHGGPKPCAPKPAGSDMSTELPLALVANILRGLGARVGPDRKMLMDFAQSVEISARRLREAGDLDGPRLQLRSTVPNYLLMILASQPGSYLSVRSLAHLLGVTEPALNIHVAQADHQLAQLGIEVGLEGDDDKGYRLSLAAANSFIQPLSDISLETLQITPDTKVAGHD</sequence>
<accession>A0A2T4I5I4</accession>
<gene>
    <name evidence="1" type="ORF">CV103_05760</name>
</gene>
<dbReference type="EMBL" id="PHHF01000024">
    <property type="protein sequence ID" value="PTD25481.1"/>
    <property type="molecule type" value="Genomic_DNA"/>
</dbReference>
<dbReference type="AlphaFoldDB" id="A0A2T4I5I4"/>
<evidence type="ECO:0000313" key="2">
    <source>
        <dbReference type="Proteomes" id="UP000241206"/>
    </source>
</evidence>
<comment type="caution">
    <text evidence="1">The sequence shown here is derived from an EMBL/GenBank/DDBJ whole genome shotgun (WGS) entry which is preliminary data.</text>
</comment>
<evidence type="ECO:0000313" key="1">
    <source>
        <dbReference type="EMBL" id="PTD25481.1"/>
    </source>
</evidence>
<protein>
    <submittedName>
        <fullName evidence="1">Uncharacterized protein</fullName>
    </submittedName>
</protein>
<proteinExistence type="predicted"/>